<dbReference type="InterPro" id="IPR027482">
    <property type="entry name" value="Sec1-like_dom2"/>
</dbReference>
<evidence type="ECO:0000313" key="1">
    <source>
        <dbReference type="EMBL" id="CUV04864.1"/>
    </source>
</evidence>
<reference evidence="1" key="2">
    <citation type="submission" date="2015-08" db="EMBL/GenBank/DDBJ databases">
        <authorList>
            <person name="Babu N.S."/>
            <person name="Beckwith C.J."/>
            <person name="Beseler K.G."/>
            <person name="Brison A."/>
            <person name="Carone J.V."/>
            <person name="Caskin T.P."/>
            <person name="Diamond M."/>
            <person name="Durham M.E."/>
            <person name="Foxe J.M."/>
            <person name="Go M."/>
            <person name="Henderson B.A."/>
            <person name="Jones I.B."/>
            <person name="McGettigan J.A."/>
            <person name="Micheletti S.J."/>
            <person name="Nasrallah M.E."/>
            <person name="Ortiz D."/>
            <person name="Piller C.R."/>
            <person name="Privatt S.R."/>
            <person name="Schneider S.L."/>
            <person name="Sharp S."/>
            <person name="Smith T.C."/>
            <person name="Stanton J.D."/>
            <person name="Ullery H.E."/>
            <person name="Wilson R.J."/>
            <person name="Serrano M.G."/>
            <person name="Buck G."/>
            <person name="Lee V."/>
            <person name="Wang Y."/>
            <person name="Carvalho R."/>
            <person name="Voegtly L."/>
            <person name="Shi R."/>
            <person name="Duckworth R."/>
            <person name="Johnson A."/>
            <person name="Loviza R."/>
            <person name="Walstead R."/>
            <person name="Shah Z."/>
            <person name="Kiflezghi M."/>
            <person name="Wade K."/>
            <person name="Ball S.L."/>
            <person name="Bradley K.W."/>
            <person name="Asai D.J."/>
            <person name="Bowman C.A."/>
            <person name="Russell D.A."/>
            <person name="Pope W.H."/>
            <person name="Jacobs-Sera D."/>
            <person name="Hendrix R.W."/>
            <person name="Hatfull G.F."/>
        </authorList>
    </citation>
    <scope>NUCLEOTIDE SEQUENCE [LARGE SCALE GENOMIC DNA]</scope>
</reference>
<evidence type="ECO:0000313" key="2">
    <source>
        <dbReference type="EMBL" id="PPS92982.1"/>
    </source>
</evidence>
<reference evidence="2 3" key="3">
    <citation type="submission" date="2017-10" db="EMBL/GenBank/DDBJ databases">
        <title>Consistent, comparative and evidence-based genome annotation and re-annotation for the closely-related species, Cryptosporidium parvum, C. hominis and C. tyzzeri.</title>
        <authorList>
            <person name="Baptista R.P."/>
            <person name="Li Y."/>
            <person name="Sateriale A."/>
            <person name="Striepen B."/>
            <person name="Kissinger J.C."/>
        </authorList>
    </citation>
    <scope>NUCLEOTIDE SEQUENCE [LARGE SCALE GENOMIC DNA]</scope>
    <source>
        <strain evidence="2">30976</strain>
    </source>
</reference>
<reference evidence="2 3" key="1">
    <citation type="submission" date="2014-11" db="EMBL/GenBank/DDBJ databases">
        <title>Comparative genomic analysis of Cryptosporidium hominis reveals occurrence of genetic recombination in virulent subtypes.</title>
        <authorList>
            <person name="Guo Y."/>
            <person name="Tang K."/>
            <person name="Frace M."/>
            <person name="Li N."/>
            <person name="Roellig D.M."/>
            <person name="Sammons S."/>
            <person name="Knipe K."/>
            <person name="Rowe L."/>
            <person name="Feng Y."/>
            <person name="Xiao L."/>
        </authorList>
    </citation>
    <scope>NUCLEOTIDE SEQUENCE [LARGE SCALE GENOMIC DNA]</scope>
    <source>
        <strain evidence="2">30976</strain>
    </source>
</reference>
<accession>A0A0S4TCU3</accession>
<dbReference type="Proteomes" id="UP000199752">
    <property type="component" value="Chromosome 3"/>
</dbReference>
<keyword evidence="3" id="KW-1185">Reference proteome</keyword>
<dbReference type="VEuPathDB" id="CryptoDB:GY17_00003838"/>
<dbReference type="EMBL" id="LN877949">
    <property type="protein sequence ID" value="CUV04864.1"/>
    <property type="molecule type" value="Genomic_DNA"/>
</dbReference>
<dbReference type="VEuPathDB" id="CryptoDB:Chro.30059"/>
<dbReference type="OrthoDB" id="341077at2759"/>
<dbReference type="VEuPathDB" id="CryptoDB:ChTU502y2012_384g0160"/>
<evidence type="ECO:0000313" key="3">
    <source>
        <dbReference type="Proteomes" id="UP001429100"/>
    </source>
</evidence>
<dbReference type="VEuPathDB" id="CryptoDB:CHUDEA3_420"/>
<name>A0A0S4TCU3_CRYHO</name>
<protein>
    <submittedName>
        <fullName evidence="1">Uncharacterized protein</fullName>
    </submittedName>
</protein>
<dbReference type="AlphaFoldDB" id="A0A0S4TCU3"/>
<sequence length="891" mass="102500">MENIGLEAVAGKIKNGKNDGVEFLFLTKAVEGCLISQEIISELLDFDIFCIDWQEYNKDPKYTVGNFDKVNSINFVIQEPLIQVLREILVTLEATLDANLDLKIRIYLPYSSELHVEYARNIGLLQEEICTINKKVQLKRFDFISIINEVMKEFEGINISIETVNWISIFYCIANLICNNSCSSVYATCIENRSLPIPLLEEDIERVYNSVVNERKNQHLNNFIMPDLFSKENVKKDMALLNLVNLPSSLRKAYSMHILQLMSFLQQVTGTNFVESESCSIKFLSMGQTSNLISKAMQESYLEMVNTSSKTQIKPSNTKDDITILIMDRTLDCISPIYSPILNINLSEDETFSRFDDGIIEFLDEFILSSTQNQAIGNISTGDSLEKDDPELNCKELEEDRESYLNKKVEDSNNSDEGYIHEITNPVYLSIMLDPEKLQKDLVISQNYPILSYRFISALEDLKDLILSREKSFSESLKKDIINRLDSIMNIHPIYGQNSWMFLLLSLNQSHYTRKFWTEVCDVCNNYDLKSNKRKVMVLIIVYRYLVIIQNDIASNSNDINMKSPSTQTSSSSLTPVIFQDQIEKEEDIIGKIVSILLIIREKLLPDSITNISKKLEDLSLNPSLYNTYDLKLELSALLQILHYFLIPMFPLDLVSFNSIFVRNLRKKFTNNSFENISVNDQTELQSYSLECIRKIISLAISCSSYEGPDCKFTSFNLKQVLDCFHPEGGFSSFGDLEKLGRKLNNIRNARSKIKYKFFRNFQLSPFLPENSKKQEFQILSLVSQVILYIIQTIFIEESKTSKEWLKVDLKMKSISSNYDESSLQSLRNKLKETKKTLVINIIGNISMFEINEIEKLSNKFRDYVNIIILTDHISSAASITNSLITDHHNL</sequence>
<dbReference type="Gene3D" id="3.40.50.1910">
    <property type="match status" value="1"/>
</dbReference>
<gene>
    <name evidence="1" type="ORF">CHUDEA3_420</name>
    <name evidence="2" type="ORF">GY17_00003838</name>
</gene>
<proteinExistence type="predicted"/>
<dbReference type="Proteomes" id="UP001429100">
    <property type="component" value="Unassembled WGS sequence"/>
</dbReference>
<dbReference type="EMBL" id="JTAI01000025">
    <property type="protein sequence ID" value="PPS92982.1"/>
    <property type="molecule type" value="Genomic_DNA"/>
</dbReference>
<organism evidence="1">
    <name type="scientific">Cryptosporidium hominis</name>
    <dbReference type="NCBI Taxonomy" id="237895"/>
    <lineage>
        <taxon>Eukaryota</taxon>
        <taxon>Sar</taxon>
        <taxon>Alveolata</taxon>
        <taxon>Apicomplexa</taxon>
        <taxon>Conoidasida</taxon>
        <taxon>Coccidia</taxon>
        <taxon>Eucoccidiorida</taxon>
        <taxon>Eimeriorina</taxon>
        <taxon>Cryptosporidiidae</taxon>
        <taxon>Cryptosporidium</taxon>
    </lineage>
</organism>